<keyword evidence="6" id="KW-0812">Transmembrane</keyword>
<feature type="compositionally biased region" description="Acidic residues" evidence="5">
    <location>
        <begin position="1453"/>
        <end position="1462"/>
    </location>
</feature>
<proteinExistence type="predicted"/>
<feature type="compositionally biased region" description="Basic and acidic residues" evidence="5">
    <location>
        <begin position="1516"/>
        <end position="1532"/>
    </location>
</feature>
<feature type="region of interest" description="Disordered" evidence="5">
    <location>
        <begin position="1125"/>
        <end position="1192"/>
    </location>
</feature>
<keyword evidence="4" id="KW-0106">Calcium</keyword>
<evidence type="ECO:0000256" key="3">
    <source>
        <dbReference type="ARBA" id="ARBA00022729"/>
    </source>
</evidence>
<dbReference type="Gene3D" id="2.60.40.10">
    <property type="entry name" value="Immunoglobulins"/>
    <property type="match status" value="1"/>
</dbReference>
<feature type="compositionally biased region" description="Polar residues" evidence="5">
    <location>
        <begin position="782"/>
        <end position="793"/>
    </location>
</feature>
<dbReference type="Pfam" id="PF18884">
    <property type="entry name" value="TSP3_bac"/>
    <property type="match status" value="8"/>
</dbReference>
<dbReference type="NCBIfam" id="NF038186">
    <property type="entry name" value="YPDG_rpt"/>
    <property type="match status" value="4"/>
</dbReference>
<dbReference type="RefSeq" id="WP_307014558.1">
    <property type="nucleotide sequence ID" value="NZ_JAUSQW010000001.1"/>
</dbReference>
<dbReference type="Proteomes" id="UP001235966">
    <property type="component" value="Unassembled WGS sequence"/>
</dbReference>
<evidence type="ECO:0000256" key="5">
    <source>
        <dbReference type="SAM" id="MobiDB-lite"/>
    </source>
</evidence>
<dbReference type="EMBL" id="JAUSQW010000001">
    <property type="protein sequence ID" value="MDP9801131.1"/>
    <property type="molecule type" value="Genomic_DNA"/>
</dbReference>
<evidence type="ECO:0000259" key="7">
    <source>
        <dbReference type="Pfam" id="PF18957"/>
    </source>
</evidence>
<feature type="compositionally biased region" description="Basic and acidic residues" evidence="5">
    <location>
        <begin position="795"/>
        <end position="809"/>
    </location>
</feature>
<feature type="compositionally biased region" description="Basic and acidic residues" evidence="5">
    <location>
        <begin position="1545"/>
        <end position="1562"/>
    </location>
</feature>
<feature type="region of interest" description="Disordered" evidence="5">
    <location>
        <begin position="777"/>
        <end position="826"/>
    </location>
</feature>
<keyword evidence="3" id="KW-0732">Signal</keyword>
<comment type="caution">
    <text evidence="8">The sequence shown here is derived from an EMBL/GenBank/DDBJ whole genome shotgun (WGS) entry which is preliminary data.</text>
</comment>
<feature type="compositionally biased region" description="Low complexity" evidence="5">
    <location>
        <begin position="1246"/>
        <end position="1258"/>
    </location>
</feature>
<organism evidence="8 9">
    <name type="scientific">Arcanobacterium wilhelmae</name>
    <dbReference type="NCBI Taxonomy" id="1803177"/>
    <lineage>
        <taxon>Bacteria</taxon>
        <taxon>Bacillati</taxon>
        <taxon>Actinomycetota</taxon>
        <taxon>Actinomycetes</taxon>
        <taxon>Actinomycetales</taxon>
        <taxon>Actinomycetaceae</taxon>
        <taxon>Arcanobacterium</taxon>
    </lineage>
</organism>
<feature type="domain" description="Long Rib" evidence="7">
    <location>
        <begin position="1146"/>
        <end position="1231"/>
    </location>
</feature>
<evidence type="ECO:0000256" key="6">
    <source>
        <dbReference type="SAM" id="Phobius"/>
    </source>
</evidence>
<protein>
    <submittedName>
        <fullName evidence="8">Rib/alpha/Esp surface antigen-like repeat protein</fullName>
    </submittedName>
</protein>
<dbReference type="InterPro" id="IPR059100">
    <property type="entry name" value="TSP3_bac"/>
</dbReference>
<gene>
    <name evidence="8" type="ORF">J2S49_001207</name>
</gene>
<dbReference type="Pfam" id="PF18957">
    <property type="entry name" value="RibLong"/>
    <property type="match status" value="5"/>
</dbReference>
<feature type="region of interest" description="Disordered" evidence="5">
    <location>
        <begin position="1320"/>
        <end position="1630"/>
    </location>
</feature>
<keyword evidence="6" id="KW-0472">Membrane</keyword>
<dbReference type="PANTHER" id="PTHR37467:SF1">
    <property type="entry name" value="EXPORTED CALCIUM-BINDING GLYCOPROTEIN"/>
    <property type="match status" value="1"/>
</dbReference>
<feature type="region of interest" description="Disordered" evidence="5">
    <location>
        <begin position="1234"/>
        <end position="1271"/>
    </location>
</feature>
<evidence type="ECO:0000256" key="1">
    <source>
        <dbReference type="ARBA" id="ARBA00004613"/>
    </source>
</evidence>
<feature type="region of interest" description="Disordered" evidence="5">
    <location>
        <begin position="1052"/>
        <end position="1077"/>
    </location>
</feature>
<dbReference type="InterPro" id="IPR044055">
    <property type="entry name" value="RibLong"/>
</dbReference>
<feature type="compositionally biased region" description="Polar residues" evidence="5">
    <location>
        <begin position="1593"/>
        <end position="1603"/>
    </location>
</feature>
<feature type="region of interest" description="Disordered" evidence="5">
    <location>
        <begin position="899"/>
        <end position="974"/>
    </location>
</feature>
<dbReference type="InterPro" id="IPR013783">
    <property type="entry name" value="Ig-like_fold"/>
</dbReference>
<feature type="compositionally biased region" description="Basic and acidic residues" evidence="5">
    <location>
        <begin position="1328"/>
        <end position="1344"/>
    </location>
</feature>
<dbReference type="CDD" id="cd11304">
    <property type="entry name" value="Cadherin_repeat"/>
    <property type="match status" value="1"/>
</dbReference>
<evidence type="ECO:0000256" key="2">
    <source>
        <dbReference type="ARBA" id="ARBA00022525"/>
    </source>
</evidence>
<sequence>MSTKNTNASRFWRKPAAAFGAVAIAATGLAAGAGFGVLGAPQAAYAQAANGGSYTVQGGGTINGATLPLSSIIDAQDTTIDPTPNAVTYGVTGSVSDLQEYNRNAYLGGGTHGKTPVDSGQAAPVEGVTVYARWIEQNQAGTVTYVSPTYKTTTLNDGRFGLELKPYTDANGVERHFSGQAEVLAADGVREKLQTWIEVPDGKMMILNPTVTPIPTSGNLISPSSKTLSFNAGTNSATDVNFLIADRPTAEDWATKFLPADVAKDPVTGAVKYQKQAVDTSRTGNGSASGYGYWNFQRDANANQIFSYNAFDKNDAPLYKTPIKVSYLSDYALRQIKEYVDGNEAIFGGKTGSMAAWNWRPSGWNWERERKLQDWINEQVKADPAKWIAETIETETDPTGWYSVQFNGTFGNSVNTRAYDDGAAVYSNLARDNGATIKLDPNGPDVKIYDLYGQVAPSADFGSWKSDITTVKDTALPKHVNWNFMYAAPVTDPGLGAGYTDPFWGTRWAGDNNIATNYSNFGPNSVEPDASYFWESASQYVKNLNFGMIPQKLYFNVTPYDSGANPAAPGDTAHTQTYGIVPLGPDYKYQVKWEKVPTDDAGNSTGKPVPADEIGPDGIVPITIGNDGSITDAPITVQPDTKTSYIATLQMVDKDGNVTDLGYDSFLATPTSVKYEPTMAPEGKPTTVTPTVDYNGKLDGAGTKPEGATFSVDPAKLPEGYTLVDSKDKVNAPGTIFVDPNTGELTVQPKDGAKADNSDVFTVPVTLKDKDSKPLAVGNAQIDPQPTNAQQYEPNKVDNTDVTTGKEGKTPAITFDDTAADTPDSLTPDKANVDKFEITDPKVIPGATIDPATGVVTIPADAKPGTYTVPVKVTYKDGTTDTVDVPVKVYQSWTDLVPAKPTNTGANDPVYKQDTTTPEGTPVKVPAPTFDDPTTKDKVETNPAPAPKDGQQPTKFEITDPNKVPGATIDPATGEITVPGTVKTGDYTVPVKVTYPDGTTDEVNVPVKVTPKDAPVVKDVDKYQPNEPAAKTEVEGTPVKTDPITFDVTGTEAKETDKPQPNTKFEIANPDDPTYKVPAGVTIDPKTGVISFDGTQKPDVYDIPVLVTYPDKSSEGVTAQVTVTAKSTTPDTPKKTTADVTDPGKGTGTGNAGETVPVTFDGPDKIPAGSGIAVDTTKGGDTGNITPKIDKDGNVTAVIPEGTKPGTYTIPVQVTYPDGSKDETTITVTVKDPAAPADWDDTRTTPENPVVVPNKGGVPADGTTVTTDDPKAKVTIDPKTGDITVTPDPTKPGGYDITVTVKDKDGKPVDTFKVHVTIPALPLVPATKDSDGDGLTDDKEKEIGTDPMNPDTDGDGLKDGEEVNKYKTDPKNPDTDGDGLKDGDEVTGDKNGKYGNKPTDPLNPDTDGDGLKDGDEITIGTDPNNPDTDGDGLKDGDEVNKHHTDPLKKDTDGDGINDGDEVTGDKNGKYNNEPTDPTNPDTDGDGLKDGDEITIGTNPNDPDTDKDGVNDGDEVTGDKNPFKDNMFNKDGKPGNTDPLNPDTDGDGKKDGEELNTKVDKNGKTVPNGETDKVTDPNTFPAAPIVPIPDGSYPNDNQVEQGKTLTIPAPTDNGKPLPNGTKFDRTPKTPGWVKVNPDGSLTVTPGKDVKPGKYDVEVEITFPNGTKVIKKVPVRVVAPMAAPAAPMAKPMGHGLAFTGASVAGLGGMAVVLVAAGAVVAATRRKENN</sequence>
<name>A0ABT9NBP4_9ACTO</name>
<feature type="domain" description="Long Rib" evidence="7">
    <location>
        <begin position="789"/>
        <end position="889"/>
    </location>
</feature>
<feature type="domain" description="Long Rib" evidence="7">
    <location>
        <begin position="1591"/>
        <end position="1675"/>
    </location>
</feature>
<feature type="compositionally biased region" description="Basic and acidic residues" evidence="5">
    <location>
        <begin position="1431"/>
        <end position="1452"/>
    </location>
</feature>
<keyword evidence="2" id="KW-0964">Secreted</keyword>
<keyword evidence="6" id="KW-1133">Transmembrane helix</keyword>
<keyword evidence="9" id="KW-1185">Reference proteome</keyword>
<feature type="domain" description="Long Rib" evidence="7">
    <location>
        <begin position="906"/>
        <end position="1010"/>
    </location>
</feature>
<feature type="transmembrane region" description="Helical" evidence="6">
    <location>
        <begin position="1694"/>
        <end position="1720"/>
    </location>
</feature>
<dbReference type="PANTHER" id="PTHR37467">
    <property type="entry name" value="EXPORTED CALCIUM-BINDING GLYCOPROTEIN-RELATED"/>
    <property type="match status" value="1"/>
</dbReference>
<dbReference type="InterPro" id="IPR053180">
    <property type="entry name" value="Ca-binding_acidic-repeat"/>
</dbReference>
<evidence type="ECO:0000313" key="9">
    <source>
        <dbReference type="Proteomes" id="UP001235966"/>
    </source>
</evidence>
<evidence type="ECO:0000313" key="8">
    <source>
        <dbReference type="EMBL" id="MDP9801131.1"/>
    </source>
</evidence>
<feature type="compositionally biased region" description="Basic and acidic residues" evidence="5">
    <location>
        <begin position="1355"/>
        <end position="1392"/>
    </location>
</feature>
<feature type="compositionally biased region" description="Low complexity" evidence="5">
    <location>
        <begin position="1471"/>
        <end position="1481"/>
    </location>
</feature>
<feature type="domain" description="Long Rib" evidence="7">
    <location>
        <begin position="1049"/>
        <end position="1124"/>
    </location>
</feature>
<comment type="subcellular location">
    <subcellularLocation>
        <location evidence="1">Secreted</location>
    </subcellularLocation>
</comment>
<evidence type="ECO:0000256" key="4">
    <source>
        <dbReference type="ARBA" id="ARBA00022837"/>
    </source>
</evidence>
<accession>A0ABT9NBP4</accession>
<reference evidence="8 9" key="1">
    <citation type="submission" date="2023-07" db="EMBL/GenBank/DDBJ databases">
        <title>Sequencing the genomes of 1000 actinobacteria strains.</title>
        <authorList>
            <person name="Klenk H.-P."/>
        </authorList>
    </citation>
    <scope>NUCLEOTIDE SEQUENCE [LARGE SCALE GENOMIC DNA]</scope>
    <source>
        <strain evidence="8 9">DSM 102162</strain>
    </source>
</reference>